<comment type="caution">
    <text evidence="1">The sequence shown here is derived from an EMBL/GenBank/DDBJ whole genome shotgun (WGS) entry which is preliminary data.</text>
</comment>
<proteinExistence type="predicted"/>
<reference evidence="1 2" key="1">
    <citation type="submission" date="2017-11" db="EMBL/GenBank/DDBJ databases">
        <title>Comparative genomics of Botrytis spp.</title>
        <authorList>
            <person name="Valero-Jimenez C.A."/>
            <person name="Tapia P."/>
            <person name="Veloso J."/>
            <person name="Silva-Moreno E."/>
            <person name="Staats M."/>
            <person name="Valdes J.H."/>
            <person name="Van Kan J.A.L."/>
        </authorList>
    </citation>
    <scope>NUCLEOTIDE SEQUENCE [LARGE SCALE GENOMIC DNA]</scope>
    <source>
        <strain evidence="1 2">MUCL2830</strain>
    </source>
</reference>
<organism evidence="1 2">
    <name type="scientific">Botryotinia calthae</name>
    <dbReference type="NCBI Taxonomy" id="38488"/>
    <lineage>
        <taxon>Eukaryota</taxon>
        <taxon>Fungi</taxon>
        <taxon>Dikarya</taxon>
        <taxon>Ascomycota</taxon>
        <taxon>Pezizomycotina</taxon>
        <taxon>Leotiomycetes</taxon>
        <taxon>Helotiales</taxon>
        <taxon>Sclerotiniaceae</taxon>
        <taxon>Botryotinia</taxon>
    </lineage>
</organism>
<dbReference type="EMBL" id="PHWZ01000220">
    <property type="protein sequence ID" value="TEY57359.1"/>
    <property type="molecule type" value="Genomic_DNA"/>
</dbReference>
<keyword evidence="2" id="KW-1185">Reference proteome</keyword>
<accession>A0A4Y8CYG9</accession>
<dbReference type="OrthoDB" id="3444262at2759"/>
<evidence type="ECO:0000313" key="2">
    <source>
        <dbReference type="Proteomes" id="UP000297299"/>
    </source>
</evidence>
<protein>
    <submittedName>
        <fullName evidence="1">Uncharacterized protein</fullName>
    </submittedName>
</protein>
<gene>
    <name evidence="1" type="ORF">BOTCAL_0220g00120</name>
</gene>
<evidence type="ECO:0000313" key="1">
    <source>
        <dbReference type="EMBL" id="TEY57359.1"/>
    </source>
</evidence>
<name>A0A4Y8CYG9_9HELO</name>
<dbReference type="AlphaFoldDB" id="A0A4Y8CYG9"/>
<sequence length="63" mass="6679">MHKGCDTKGAGRTGVGGGTTLHFHLPINHSPLKISRAYQAFPSNPAEECTLVVPPAEPATRVR</sequence>
<dbReference type="Proteomes" id="UP000297299">
    <property type="component" value="Unassembled WGS sequence"/>
</dbReference>